<dbReference type="PANTHER" id="PTHR47829">
    <property type="entry name" value="HYDROLASE, PUTATIVE (AFU_ORTHOLOGUE AFUA_1G12880)-RELATED"/>
    <property type="match status" value="1"/>
</dbReference>
<dbReference type="InterPro" id="IPR052898">
    <property type="entry name" value="ACAD10-like"/>
</dbReference>
<comment type="caution">
    <text evidence="1">The sequence shown here is derived from an EMBL/GenBank/DDBJ whole genome shotgun (WGS) entry which is preliminary data.</text>
</comment>
<name>A0A939FIW5_9ACTN</name>
<gene>
    <name evidence="1" type="ORF">J1792_00960</name>
</gene>
<dbReference type="Gene3D" id="3.40.50.1000">
    <property type="entry name" value="HAD superfamily/HAD-like"/>
    <property type="match status" value="1"/>
</dbReference>
<dbReference type="InterPro" id="IPR006439">
    <property type="entry name" value="HAD-SF_hydro_IA"/>
</dbReference>
<keyword evidence="1" id="KW-0378">Hydrolase</keyword>
<accession>A0A939FIW5</accession>
<dbReference type="GO" id="GO:0016787">
    <property type="term" value="F:hydrolase activity"/>
    <property type="evidence" value="ECO:0007669"/>
    <property type="project" value="UniProtKB-KW"/>
</dbReference>
<dbReference type="PRINTS" id="PR00413">
    <property type="entry name" value="HADHALOGNASE"/>
</dbReference>
<dbReference type="NCBIfam" id="TIGR01509">
    <property type="entry name" value="HAD-SF-IA-v3"/>
    <property type="match status" value="1"/>
</dbReference>
<dbReference type="InterPro" id="IPR023214">
    <property type="entry name" value="HAD_sf"/>
</dbReference>
<reference evidence="1" key="1">
    <citation type="submission" date="2021-03" db="EMBL/GenBank/DDBJ databases">
        <title>Streptomyces strains.</title>
        <authorList>
            <person name="Lund M.B."/>
            <person name="Toerring T."/>
        </authorList>
    </citation>
    <scope>NUCLEOTIDE SEQUENCE</scope>
    <source>
        <strain evidence="1">JCM 4242</strain>
    </source>
</reference>
<dbReference type="PANTHER" id="PTHR47829:SF1">
    <property type="entry name" value="HAD FAMILY PHOSPHATASE"/>
    <property type="match status" value="1"/>
</dbReference>
<dbReference type="AlphaFoldDB" id="A0A939FIW5"/>
<keyword evidence="2" id="KW-1185">Reference proteome</keyword>
<protein>
    <submittedName>
        <fullName evidence="1">HAD-IA family hydrolase</fullName>
    </submittedName>
</protein>
<dbReference type="SUPFAM" id="SSF56784">
    <property type="entry name" value="HAD-like"/>
    <property type="match status" value="1"/>
</dbReference>
<evidence type="ECO:0000313" key="2">
    <source>
        <dbReference type="Proteomes" id="UP000664781"/>
    </source>
</evidence>
<proteinExistence type="predicted"/>
<evidence type="ECO:0000313" key="1">
    <source>
        <dbReference type="EMBL" id="MBO0651423.1"/>
    </source>
</evidence>
<dbReference type="EMBL" id="JAFMOF010000001">
    <property type="protein sequence ID" value="MBO0651423.1"/>
    <property type="molecule type" value="Genomic_DNA"/>
</dbReference>
<dbReference type="Proteomes" id="UP000664781">
    <property type="component" value="Unassembled WGS sequence"/>
</dbReference>
<dbReference type="RefSeq" id="WP_086568589.1">
    <property type="nucleotide sequence ID" value="NZ_JAFMOF010000001.1"/>
</dbReference>
<dbReference type="InterPro" id="IPR036412">
    <property type="entry name" value="HAD-like_sf"/>
</dbReference>
<organism evidence="1 2">
    <name type="scientific">Streptomyces triculaminicus</name>
    <dbReference type="NCBI Taxonomy" id="2816232"/>
    <lineage>
        <taxon>Bacteria</taxon>
        <taxon>Bacillati</taxon>
        <taxon>Actinomycetota</taxon>
        <taxon>Actinomycetes</taxon>
        <taxon>Kitasatosporales</taxon>
        <taxon>Streptomycetaceae</taxon>
        <taxon>Streptomyces</taxon>
    </lineage>
</organism>
<sequence>MSQPRRRGLILDFGGVLSTPVSESARAFCLREGLAPDAFADVVSADPVGRELFADLERGVLPQAEWNARTADLLGVDATNLLGRVLADVRPEPVLTGAARAWRAAGVRVGVLSNSLGSTPFDPYEGHKLGTRYDVVVLSGDHHLRKPDPALYAVMVERMELPAAACVYVDDSARNLTPAQDLGMAVVRHTGPAATVARLEELLGVPPAPGR</sequence>
<dbReference type="Pfam" id="PF00702">
    <property type="entry name" value="Hydrolase"/>
    <property type="match status" value="1"/>
</dbReference>